<evidence type="ECO:0000256" key="4">
    <source>
        <dbReference type="ARBA" id="ARBA00022833"/>
    </source>
</evidence>
<keyword evidence="7" id="KW-1185">Reference proteome</keyword>
<evidence type="ECO:0000259" key="5">
    <source>
        <dbReference type="Pfam" id="PF01979"/>
    </source>
</evidence>
<dbReference type="GO" id="GO:0008270">
    <property type="term" value="F:zinc ion binding"/>
    <property type="evidence" value="ECO:0007669"/>
    <property type="project" value="TreeGrafter"/>
</dbReference>
<dbReference type="SUPFAM" id="SSF51338">
    <property type="entry name" value="Composite domain of metallo-dependent hydrolases"/>
    <property type="match status" value="1"/>
</dbReference>
<accession>A0A1M6KJL8</accession>
<keyword evidence="3" id="KW-0378">Hydrolase</keyword>
<dbReference type="AlphaFoldDB" id="A0A1M6KJL8"/>
<dbReference type="Gene3D" id="2.30.40.10">
    <property type="entry name" value="Urease, subunit C, domain 1"/>
    <property type="match status" value="1"/>
</dbReference>
<evidence type="ECO:0000256" key="1">
    <source>
        <dbReference type="ARBA" id="ARBA00001947"/>
    </source>
</evidence>
<keyword evidence="2" id="KW-0479">Metal-binding</keyword>
<dbReference type="Gene3D" id="3.20.20.140">
    <property type="entry name" value="Metal-dependent hydrolases"/>
    <property type="match status" value="1"/>
</dbReference>
<keyword evidence="4" id="KW-0862">Zinc</keyword>
<dbReference type="RefSeq" id="WP_072848062.1">
    <property type="nucleotide sequence ID" value="NZ_FRAH01000003.1"/>
</dbReference>
<protein>
    <submittedName>
        <fullName evidence="6">Guanine deaminase</fullName>
    </submittedName>
</protein>
<reference evidence="6 7" key="1">
    <citation type="submission" date="2016-11" db="EMBL/GenBank/DDBJ databases">
        <authorList>
            <person name="Jaros S."/>
            <person name="Januszkiewicz K."/>
            <person name="Wedrychowicz H."/>
        </authorList>
    </citation>
    <scope>NUCLEOTIDE SEQUENCE [LARGE SCALE GENOMIC DNA]</scope>
    <source>
        <strain evidence="6 7">DSM 14214</strain>
    </source>
</reference>
<evidence type="ECO:0000256" key="3">
    <source>
        <dbReference type="ARBA" id="ARBA00022801"/>
    </source>
</evidence>
<dbReference type="InterPro" id="IPR006680">
    <property type="entry name" value="Amidohydro-rel"/>
</dbReference>
<gene>
    <name evidence="6" type="ORF">SAMN02745138_00181</name>
</gene>
<proteinExistence type="predicted"/>
<evidence type="ECO:0000313" key="7">
    <source>
        <dbReference type="Proteomes" id="UP000183975"/>
    </source>
</evidence>
<dbReference type="GO" id="GO:0046098">
    <property type="term" value="P:guanine metabolic process"/>
    <property type="evidence" value="ECO:0007669"/>
    <property type="project" value="TreeGrafter"/>
</dbReference>
<dbReference type="Proteomes" id="UP000183975">
    <property type="component" value="Unassembled WGS sequence"/>
</dbReference>
<dbReference type="InterPro" id="IPR032466">
    <property type="entry name" value="Metal_Hydrolase"/>
</dbReference>
<evidence type="ECO:0000313" key="6">
    <source>
        <dbReference type="EMBL" id="SHJ59172.1"/>
    </source>
</evidence>
<dbReference type="GO" id="GO:0008892">
    <property type="term" value="F:guanine deaminase activity"/>
    <property type="evidence" value="ECO:0007669"/>
    <property type="project" value="TreeGrafter"/>
</dbReference>
<dbReference type="Pfam" id="PF01979">
    <property type="entry name" value="Amidohydro_1"/>
    <property type="match status" value="1"/>
</dbReference>
<sequence>MVQKNFVCKGDICYSKDKNTLQTCKDGYLVCENGVSAGVFAKLPEKYQDFPLLDYTGKLIMPGFTDLHVHAPQYRFRALGMDLELLEWLDTHTFPQEAKYVDTDFARKNYARFVEEMRKGPNTRGCIFGTIHRQSTEVLMELLEEAGLCAMVGKVNMDRHSPDILRETTEESAAETVQWLADVADKFPHVKPILTPRFLPSCTDELLEKLGDIQKQHHLPVQSHLSENRGEVAWVQELFPKSKHYGDAYDSFGLFGGENCPTIMAHCVLSSDDEIRLMKERGVFIAHCPESNTNLASGIAPARRYLTEGIPMGLGSDIAGGTRCSIFFAMAEAIRVSKMRWRLVDESLAPLTIPEVFYLATLGGGAFFGKVGSFAEGYEFDAFVLDDSRYDNPGEYDIAQRLERVIYLTEDSEVLHKFVEGRQLF</sequence>
<dbReference type="GO" id="GO:0005829">
    <property type="term" value="C:cytosol"/>
    <property type="evidence" value="ECO:0007669"/>
    <property type="project" value="TreeGrafter"/>
</dbReference>
<dbReference type="PANTHER" id="PTHR11271:SF6">
    <property type="entry name" value="GUANINE DEAMINASE"/>
    <property type="match status" value="1"/>
</dbReference>
<dbReference type="EMBL" id="FRAH01000003">
    <property type="protein sequence ID" value="SHJ59172.1"/>
    <property type="molecule type" value="Genomic_DNA"/>
</dbReference>
<feature type="domain" description="Amidohydrolase-related" evidence="5">
    <location>
        <begin position="60"/>
        <end position="423"/>
    </location>
</feature>
<dbReference type="InterPro" id="IPR011059">
    <property type="entry name" value="Metal-dep_hydrolase_composite"/>
</dbReference>
<name>A0A1M6KJL8_9FIRM</name>
<dbReference type="OrthoDB" id="9807210at2"/>
<comment type="cofactor">
    <cofactor evidence="1">
        <name>Zn(2+)</name>
        <dbReference type="ChEBI" id="CHEBI:29105"/>
    </cofactor>
</comment>
<dbReference type="InterPro" id="IPR051607">
    <property type="entry name" value="Metallo-dep_hydrolases"/>
</dbReference>
<evidence type="ECO:0000256" key="2">
    <source>
        <dbReference type="ARBA" id="ARBA00022723"/>
    </source>
</evidence>
<dbReference type="SUPFAM" id="SSF51556">
    <property type="entry name" value="Metallo-dependent hydrolases"/>
    <property type="match status" value="1"/>
</dbReference>
<dbReference type="PANTHER" id="PTHR11271">
    <property type="entry name" value="GUANINE DEAMINASE"/>
    <property type="match status" value="1"/>
</dbReference>
<organism evidence="6 7">
    <name type="scientific">Anaerotignum lactatifermentans DSM 14214</name>
    <dbReference type="NCBI Taxonomy" id="1121323"/>
    <lineage>
        <taxon>Bacteria</taxon>
        <taxon>Bacillati</taxon>
        <taxon>Bacillota</taxon>
        <taxon>Clostridia</taxon>
        <taxon>Lachnospirales</taxon>
        <taxon>Anaerotignaceae</taxon>
        <taxon>Anaerotignum</taxon>
    </lineage>
</organism>